<accession>A0A494Y9Q1</accession>
<dbReference type="InterPro" id="IPR032466">
    <property type="entry name" value="Metal_Hydrolase"/>
</dbReference>
<dbReference type="SUPFAM" id="SSF51556">
    <property type="entry name" value="Metallo-dependent hydrolases"/>
    <property type="match status" value="1"/>
</dbReference>
<dbReference type="AlphaFoldDB" id="A0A494Y9Q1"/>
<evidence type="ECO:0000313" key="3">
    <source>
        <dbReference type="EMBL" id="RKP56630.1"/>
    </source>
</evidence>
<evidence type="ECO:0000259" key="2">
    <source>
        <dbReference type="Pfam" id="PF04909"/>
    </source>
</evidence>
<dbReference type="Gene3D" id="3.20.20.140">
    <property type="entry name" value="Metal-dependent hydrolases"/>
    <property type="match status" value="1"/>
</dbReference>
<keyword evidence="4" id="KW-1185">Reference proteome</keyword>
<protein>
    <submittedName>
        <fullName evidence="3">Amidohydrolase</fullName>
    </submittedName>
</protein>
<dbReference type="GO" id="GO:0016787">
    <property type="term" value="F:hydrolase activity"/>
    <property type="evidence" value="ECO:0007669"/>
    <property type="project" value="UniProtKB-KW"/>
</dbReference>
<dbReference type="Proteomes" id="UP000270342">
    <property type="component" value="Unassembled WGS sequence"/>
</dbReference>
<gene>
    <name evidence="3" type="ORF">D7S86_09750</name>
</gene>
<comment type="caution">
    <text evidence="3">The sequence shown here is derived from an EMBL/GenBank/DDBJ whole genome shotgun (WGS) entry which is preliminary data.</text>
</comment>
<keyword evidence="3" id="KW-0378">Hydrolase</keyword>
<feature type="domain" description="Amidohydrolase-related" evidence="2">
    <location>
        <begin position="34"/>
        <end position="327"/>
    </location>
</feature>
<comment type="similarity">
    <text evidence="1">Belongs to the metallo-dependent hydrolases superfamily.</text>
</comment>
<dbReference type="Pfam" id="PF04909">
    <property type="entry name" value="Amidohydro_2"/>
    <property type="match status" value="1"/>
</dbReference>
<dbReference type="PANTHER" id="PTHR43569">
    <property type="entry name" value="AMIDOHYDROLASE"/>
    <property type="match status" value="1"/>
</dbReference>
<evidence type="ECO:0000313" key="4">
    <source>
        <dbReference type="Proteomes" id="UP000270342"/>
    </source>
</evidence>
<proteinExistence type="inferred from homology"/>
<name>A0A494Y9Q1_9BURK</name>
<dbReference type="OrthoDB" id="8628355at2"/>
<dbReference type="EMBL" id="RBZU01000003">
    <property type="protein sequence ID" value="RKP56630.1"/>
    <property type="molecule type" value="Genomic_DNA"/>
</dbReference>
<organism evidence="3 4">
    <name type="scientific">Pararobbsia silviterrae</name>
    <dbReference type="NCBI Taxonomy" id="1792498"/>
    <lineage>
        <taxon>Bacteria</taxon>
        <taxon>Pseudomonadati</taxon>
        <taxon>Pseudomonadota</taxon>
        <taxon>Betaproteobacteria</taxon>
        <taxon>Burkholderiales</taxon>
        <taxon>Burkholderiaceae</taxon>
        <taxon>Pararobbsia</taxon>
    </lineage>
</organism>
<sequence>MSPRAWACSRIRYWRPLVLAPASSSPQRSIRLFDSHAHLVADDQQRYPRNPMKRAANAPPRLPGVIGLPGGAHGANPHNEVPDVSRMLPWMRDENVEGAVAVQKRMIYRYDNSYILDSSDAYPEIFSAVVILDAEDAQTPTLVRSYIEKNGLCGVRLFGGRELDGTMPWLNSERALDTWAVANDHGIVMDLEVLAIGGGGPSVPTIIELARRYANVRVVLDHMLEPEVEDENFGFDARFAPLAAEPNIFFKFTSINLDIYRETHTPADQALRAAVDMFGADRIMWGSDIGTSSGTYKDMVQRMLDATRLLDERERHAVLYETGKKVFVKGGVRA</sequence>
<evidence type="ECO:0000256" key="1">
    <source>
        <dbReference type="ARBA" id="ARBA00038310"/>
    </source>
</evidence>
<reference evidence="3 4" key="1">
    <citation type="submission" date="2018-10" db="EMBL/GenBank/DDBJ databases">
        <title>Robbsia sp. DHC34, isolated from soil.</title>
        <authorList>
            <person name="Gao Z.-H."/>
            <person name="Qiu L.-H."/>
        </authorList>
    </citation>
    <scope>NUCLEOTIDE SEQUENCE [LARGE SCALE GENOMIC DNA]</scope>
    <source>
        <strain evidence="3 4">DHC34</strain>
    </source>
</reference>
<dbReference type="InterPro" id="IPR006680">
    <property type="entry name" value="Amidohydro-rel"/>
</dbReference>
<dbReference type="InterPro" id="IPR052350">
    <property type="entry name" value="Metallo-dep_Lactonases"/>
</dbReference>
<dbReference type="PANTHER" id="PTHR43569:SF2">
    <property type="entry name" value="AMIDOHYDROLASE-RELATED DOMAIN-CONTAINING PROTEIN"/>
    <property type="match status" value="1"/>
</dbReference>